<evidence type="ECO:0000259" key="3">
    <source>
        <dbReference type="PROSITE" id="PS50015"/>
    </source>
</evidence>
<dbReference type="Proteomes" id="UP000050795">
    <property type="component" value="Unassembled WGS sequence"/>
</dbReference>
<evidence type="ECO:0000256" key="1">
    <source>
        <dbReference type="ARBA" id="ARBA00023157"/>
    </source>
</evidence>
<reference evidence="5 6" key="2">
    <citation type="submission" date="2023-11" db="UniProtKB">
        <authorList>
            <consortium name="WormBaseParasite"/>
        </authorList>
    </citation>
    <scope>IDENTIFICATION</scope>
</reference>
<dbReference type="WBParaSite" id="TREG1_75390.2">
    <property type="protein sequence ID" value="TREG1_75390.2"/>
    <property type="gene ID" value="TREG1_75390"/>
</dbReference>
<accession>A0AA85K5Y3</accession>
<protein>
    <recommendedName>
        <fullName evidence="3">Saposin B-type domain-containing protein</fullName>
    </recommendedName>
</protein>
<evidence type="ECO:0000313" key="4">
    <source>
        <dbReference type="Proteomes" id="UP000050795"/>
    </source>
</evidence>
<proteinExistence type="predicted"/>
<dbReference type="InterPro" id="IPR008139">
    <property type="entry name" value="SaposinB_dom"/>
</dbReference>
<keyword evidence="2" id="KW-0732">Signal</keyword>
<organism evidence="4 5">
    <name type="scientific">Trichobilharzia regenti</name>
    <name type="common">Nasal bird schistosome</name>
    <dbReference type="NCBI Taxonomy" id="157069"/>
    <lineage>
        <taxon>Eukaryota</taxon>
        <taxon>Metazoa</taxon>
        <taxon>Spiralia</taxon>
        <taxon>Lophotrochozoa</taxon>
        <taxon>Platyhelminthes</taxon>
        <taxon>Trematoda</taxon>
        <taxon>Digenea</taxon>
        <taxon>Strigeidida</taxon>
        <taxon>Schistosomatoidea</taxon>
        <taxon>Schistosomatidae</taxon>
        <taxon>Trichobilharzia</taxon>
    </lineage>
</organism>
<evidence type="ECO:0000256" key="2">
    <source>
        <dbReference type="SAM" id="SignalP"/>
    </source>
</evidence>
<reference evidence="4" key="1">
    <citation type="submission" date="2022-06" db="EMBL/GenBank/DDBJ databases">
        <authorList>
            <person name="Berger JAMES D."/>
            <person name="Berger JAMES D."/>
        </authorList>
    </citation>
    <scope>NUCLEOTIDE SEQUENCE [LARGE SCALE GENOMIC DNA]</scope>
</reference>
<dbReference type="SUPFAM" id="SSF47862">
    <property type="entry name" value="Saposin"/>
    <property type="match status" value="1"/>
</dbReference>
<dbReference type="AlphaFoldDB" id="A0AA85K5Y3"/>
<sequence>MLGLQFIVLFIVCTIGGLQLSYAVDVERISNPPSNDLICDVCEGIVNIGKLYLLSPTVSRILDNFVWKFCRLPGIVTKRCIPWAQDIFNRSFYNVLKTDSAVVCEYALLC</sequence>
<evidence type="ECO:0000313" key="6">
    <source>
        <dbReference type="WBParaSite" id="TREG1_75390.2"/>
    </source>
</evidence>
<keyword evidence="4" id="KW-1185">Reference proteome</keyword>
<feature type="domain" description="Saposin B-type" evidence="3">
    <location>
        <begin position="35"/>
        <end position="110"/>
    </location>
</feature>
<keyword evidence="1" id="KW-1015">Disulfide bond</keyword>
<evidence type="ECO:0000313" key="5">
    <source>
        <dbReference type="WBParaSite" id="TREG1_75390.1"/>
    </source>
</evidence>
<dbReference type="InterPro" id="IPR011001">
    <property type="entry name" value="Saposin-like"/>
</dbReference>
<dbReference type="PROSITE" id="PS50015">
    <property type="entry name" value="SAP_B"/>
    <property type="match status" value="1"/>
</dbReference>
<feature type="chain" id="PRO_5044704926" description="Saposin B-type domain-containing protein" evidence="2">
    <location>
        <begin position="24"/>
        <end position="110"/>
    </location>
</feature>
<name>A0AA85K5Y3_TRIRE</name>
<feature type="signal peptide" evidence="2">
    <location>
        <begin position="1"/>
        <end position="23"/>
    </location>
</feature>
<dbReference type="WBParaSite" id="TREG1_75390.1">
    <property type="protein sequence ID" value="TREG1_75390.1"/>
    <property type="gene ID" value="TREG1_75390"/>
</dbReference>